<name>A0A8I2YJD2_9AGAM</name>
<dbReference type="AlphaFoldDB" id="A0A8I2YJD2"/>
<gene>
    <name evidence="1" type="ORF">JVT61DRAFT_6982</name>
</gene>
<reference evidence="1" key="1">
    <citation type="submission" date="2021-03" db="EMBL/GenBank/DDBJ databases">
        <title>Evolutionary innovations through gain and loss of genes in the ectomycorrhizal Boletales.</title>
        <authorList>
            <person name="Wu G."/>
            <person name="Miyauchi S."/>
            <person name="Morin E."/>
            <person name="Yang Z.-L."/>
            <person name="Xu J."/>
            <person name="Martin F.M."/>
        </authorList>
    </citation>
    <scope>NUCLEOTIDE SEQUENCE</scope>
    <source>
        <strain evidence="1">BR01</strain>
    </source>
</reference>
<dbReference type="Proteomes" id="UP000683000">
    <property type="component" value="Unassembled WGS sequence"/>
</dbReference>
<dbReference type="EMBL" id="JAGFBS010000024">
    <property type="protein sequence ID" value="KAG6372944.1"/>
    <property type="molecule type" value="Genomic_DNA"/>
</dbReference>
<accession>A0A8I2YJD2</accession>
<sequence length="159" mass="18062">MKHIVTGGFWLNLNTKCWLQAGTHIWAYMNDHPWQRKLMGIPNLSPVQPGVTHLPTWVVNGKREIIPPVEWQTTEAGKLSQSVVHQIPATKLFYSVNSVMTMDGDKVHPGGYTILQHLTTSEQWVGRVIELLSHCDLPYTVSHIVVSQFEILPNLHPRL</sequence>
<proteinExistence type="predicted"/>
<dbReference type="OrthoDB" id="2506088at2759"/>
<organism evidence="1 2">
    <name type="scientific">Boletus reticuloceps</name>
    <dbReference type="NCBI Taxonomy" id="495285"/>
    <lineage>
        <taxon>Eukaryota</taxon>
        <taxon>Fungi</taxon>
        <taxon>Dikarya</taxon>
        <taxon>Basidiomycota</taxon>
        <taxon>Agaricomycotina</taxon>
        <taxon>Agaricomycetes</taxon>
        <taxon>Agaricomycetidae</taxon>
        <taxon>Boletales</taxon>
        <taxon>Boletineae</taxon>
        <taxon>Boletaceae</taxon>
        <taxon>Boletoideae</taxon>
        <taxon>Boletus</taxon>
    </lineage>
</organism>
<comment type="caution">
    <text evidence="1">The sequence shown here is derived from an EMBL/GenBank/DDBJ whole genome shotgun (WGS) entry which is preliminary data.</text>
</comment>
<evidence type="ECO:0000313" key="1">
    <source>
        <dbReference type="EMBL" id="KAG6372944.1"/>
    </source>
</evidence>
<keyword evidence="2" id="KW-1185">Reference proteome</keyword>
<evidence type="ECO:0000313" key="2">
    <source>
        <dbReference type="Proteomes" id="UP000683000"/>
    </source>
</evidence>
<protein>
    <submittedName>
        <fullName evidence="1">Uncharacterized protein</fullName>
    </submittedName>
</protein>